<dbReference type="FunFam" id="1.10.10.10:FF:000070">
    <property type="entry name" value="26S proteasome non-ATPase regulatory subunit 12"/>
    <property type="match status" value="1"/>
</dbReference>
<dbReference type="Proteomes" id="UP000187429">
    <property type="component" value="Unassembled WGS sequence"/>
</dbReference>
<evidence type="ECO:0000256" key="1">
    <source>
        <dbReference type="ARBA" id="ARBA00006397"/>
    </source>
</evidence>
<dbReference type="InterPro" id="IPR054559">
    <property type="entry name" value="PSMD12-CSN4-like_N"/>
</dbReference>
<dbReference type="Pfam" id="PF22241">
    <property type="entry name" value="PSMD12-CSN4_N"/>
    <property type="match status" value="1"/>
</dbReference>
<dbReference type="InterPro" id="IPR000717">
    <property type="entry name" value="PCI_dom"/>
</dbReference>
<dbReference type="GO" id="GO:0008541">
    <property type="term" value="C:proteasome regulatory particle, lid subcomplex"/>
    <property type="evidence" value="ECO:0007669"/>
    <property type="project" value="TreeGrafter"/>
</dbReference>
<dbReference type="GO" id="GO:0005737">
    <property type="term" value="C:cytoplasm"/>
    <property type="evidence" value="ECO:0007669"/>
    <property type="project" value="TreeGrafter"/>
</dbReference>
<dbReference type="InterPro" id="IPR040134">
    <property type="entry name" value="PSMD12/CSN4"/>
</dbReference>
<name>A0A1R1YDG8_9FUNG</name>
<organism evidence="4 5">
    <name type="scientific">Smittium culicis</name>
    <dbReference type="NCBI Taxonomy" id="133412"/>
    <lineage>
        <taxon>Eukaryota</taxon>
        <taxon>Fungi</taxon>
        <taxon>Fungi incertae sedis</taxon>
        <taxon>Zoopagomycota</taxon>
        <taxon>Kickxellomycotina</taxon>
        <taxon>Harpellomycetes</taxon>
        <taxon>Harpellales</taxon>
        <taxon>Legeriomycetaceae</taxon>
        <taxon>Smittium</taxon>
    </lineage>
</organism>
<dbReference type="OrthoDB" id="268763at2759"/>
<evidence type="ECO:0000313" key="5">
    <source>
        <dbReference type="Proteomes" id="UP000187429"/>
    </source>
</evidence>
<reference evidence="5" key="1">
    <citation type="submission" date="2017-01" db="EMBL/GenBank/DDBJ databases">
        <authorList>
            <person name="Wang Y."/>
            <person name="White M."/>
            <person name="Kvist S."/>
            <person name="Moncalvo J.-M."/>
        </authorList>
    </citation>
    <scope>NUCLEOTIDE SEQUENCE [LARGE SCALE GENOMIC DNA]</scope>
    <source>
        <strain evidence="5">ID-206-W2</strain>
    </source>
</reference>
<dbReference type="InterPro" id="IPR036390">
    <property type="entry name" value="WH_DNA-bd_sf"/>
</dbReference>
<protein>
    <submittedName>
        <fullName evidence="4">26S proteasome non-ATPase regulatory subunit 12</fullName>
    </submittedName>
</protein>
<dbReference type="Pfam" id="PF01399">
    <property type="entry name" value="PCI"/>
    <property type="match status" value="1"/>
</dbReference>
<dbReference type="InterPro" id="IPR036388">
    <property type="entry name" value="WH-like_DNA-bd_sf"/>
</dbReference>
<keyword evidence="5" id="KW-1185">Reference proteome</keyword>
<dbReference type="PROSITE" id="PS50250">
    <property type="entry name" value="PCI"/>
    <property type="match status" value="1"/>
</dbReference>
<proteinExistence type="inferred from homology"/>
<dbReference type="PANTHER" id="PTHR10855:SF1">
    <property type="entry name" value="26S PROTEASOME NON-ATPASE REGULATORY SUBUNIT 12"/>
    <property type="match status" value="1"/>
</dbReference>
<dbReference type="GO" id="GO:0005634">
    <property type="term" value="C:nucleus"/>
    <property type="evidence" value="ECO:0007669"/>
    <property type="project" value="UniProtKB-ARBA"/>
</dbReference>
<dbReference type="Pfam" id="PF18098">
    <property type="entry name" value="RPN5_C"/>
    <property type="match status" value="1"/>
</dbReference>
<dbReference type="AlphaFoldDB" id="A0A1R1YDG8"/>
<accession>A0A1R1YDG8</accession>
<dbReference type="EMBL" id="LSSM01001722">
    <property type="protein sequence ID" value="OMJ24968.1"/>
    <property type="molecule type" value="Genomic_DNA"/>
</dbReference>
<dbReference type="SUPFAM" id="SSF46785">
    <property type="entry name" value="Winged helix' DNA-binding domain"/>
    <property type="match status" value="1"/>
</dbReference>
<evidence type="ECO:0000256" key="2">
    <source>
        <dbReference type="ARBA" id="ARBA00022942"/>
    </source>
</evidence>
<evidence type="ECO:0000259" key="3">
    <source>
        <dbReference type="PROSITE" id="PS50250"/>
    </source>
</evidence>
<dbReference type="InterPro" id="IPR040896">
    <property type="entry name" value="RPN5_C"/>
</dbReference>
<dbReference type="SMART" id="SM00088">
    <property type="entry name" value="PINT"/>
    <property type="match status" value="1"/>
</dbReference>
<gene>
    <name evidence="4" type="ORF">AYI69_g4444</name>
</gene>
<comment type="caution">
    <text evidence="4">The sequence shown here is derived from an EMBL/GenBank/DDBJ whole genome shotgun (WGS) entry which is preliminary data.</text>
</comment>
<dbReference type="Gene3D" id="1.10.10.10">
    <property type="entry name" value="Winged helix-like DNA-binding domain superfamily/Winged helix DNA-binding domain"/>
    <property type="match status" value="1"/>
</dbReference>
<feature type="domain" description="PCI" evidence="3">
    <location>
        <begin position="222"/>
        <end position="401"/>
    </location>
</feature>
<comment type="similarity">
    <text evidence="1">Belongs to the proteasome subunit p55 family.</text>
</comment>
<dbReference type="PANTHER" id="PTHR10855">
    <property type="entry name" value="26S PROTEASOME NON-ATPASE REGULATORY SUBUNIT 12/COP9 SIGNALOSOME COMPLEX SUBUNIT 4"/>
    <property type="match status" value="1"/>
</dbReference>
<sequence length="440" mass="51189">MDIDQPTPFVKMERSYEAETSAALIEADSLANSSDVKSNTAILLKITELCFNKKDWPNLREQLETLSANHGHLDLVSTVTIYYFKAVTEMIKKSVEYIESTPDIDTKIEYISTLRKITEGKMLVERERARLTRQLSSIYEEQGKISLACDTIQEDQIETFGSLDKRTKVEFILEQMRLSLLLKDYVRMAIVCKKINTSYFKDKDTVDLKLRYYDLMIQHGIHEQHYLLVSKHFHMLFLTDVIKVDESKWPDIMVKMVLFCILAKYNNEQLEMMHLISKLDELEKLPLVESLLKQFISNKLISWDELVARYNEPLLKKLDIFNESTEDGKILNEALRERVTEHNILVISKYYSRINMVRLSQLISLDIEKTETKLCSLIVDKSIYARINRPKGIVEFVPAKSVHETLDLWVSDVNNLLGLVEKTTHLIEKENVLHKISQSS</sequence>
<evidence type="ECO:0000313" key="4">
    <source>
        <dbReference type="EMBL" id="OMJ24968.1"/>
    </source>
</evidence>
<keyword evidence="2 4" id="KW-0647">Proteasome</keyword>